<evidence type="ECO:0000313" key="5">
    <source>
        <dbReference type="EMBL" id="KAK7087311.1"/>
    </source>
</evidence>
<reference evidence="5 6" key="1">
    <citation type="submission" date="2024-02" db="EMBL/GenBank/DDBJ databases">
        <title>Chromosome-scale genome assembly of the rough periwinkle Littorina saxatilis.</title>
        <authorList>
            <person name="De Jode A."/>
            <person name="Faria R."/>
            <person name="Formenti G."/>
            <person name="Sims Y."/>
            <person name="Smith T.P."/>
            <person name="Tracey A."/>
            <person name="Wood J.M.D."/>
            <person name="Zagrodzka Z.B."/>
            <person name="Johannesson K."/>
            <person name="Butlin R.K."/>
            <person name="Leder E.H."/>
        </authorList>
    </citation>
    <scope>NUCLEOTIDE SEQUENCE [LARGE SCALE GENOMIC DNA]</scope>
    <source>
        <strain evidence="5">Snail1</strain>
        <tissue evidence="5">Muscle</tissue>
    </source>
</reference>
<feature type="domain" description="Galectin" evidence="4">
    <location>
        <begin position="82"/>
        <end position="223"/>
    </location>
</feature>
<comment type="caution">
    <text evidence="5">The sequence shown here is derived from an EMBL/GenBank/DDBJ whole genome shotgun (WGS) entry which is preliminary data.</text>
</comment>
<organism evidence="5 6">
    <name type="scientific">Littorina saxatilis</name>
    <dbReference type="NCBI Taxonomy" id="31220"/>
    <lineage>
        <taxon>Eukaryota</taxon>
        <taxon>Metazoa</taxon>
        <taxon>Spiralia</taxon>
        <taxon>Lophotrochozoa</taxon>
        <taxon>Mollusca</taxon>
        <taxon>Gastropoda</taxon>
        <taxon>Caenogastropoda</taxon>
        <taxon>Littorinimorpha</taxon>
        <taxon>Littorinoidea</taxon>
        <taxon>Littorinidae</taxon>
        <taxon>Littorina</taxon>
    </lineage>
</organism>
<feature type="compositionally biased region" description="Acidic residues" evidence="3">
    <location>
        <begin position="232"/>
        <end position="244"/>
    </location>
</feature>
<keyword evidence="1 2" id="KW-0430">Lectin</keyword>
<evidence type="ECO:0000256" key="3">
    <source>
        <dbReference type="SAM" id="MobiDB-lite"/>
    </source>
</evidence>
<dbReference type="AlphaFoldDB" id="A0AAN9AI06"/>
<evidence type="ECO:0000259" key="4">
    <source>
        <dbReference type="PROSITE" id="PS51304"/>
    </source>
</evidence>
<dbReference type="Proteomes" id="UP001374579">
    <property type="component" value="Unassembled WGS sequence"/>
</dbReference>
<protein>
    <recommendedName>
        <fullName evidence="2">Galectin</fullName>
    </recommendedName>
</protein>
<dbReference type="InterPro" id="IPR001079">
    <property type="entry name" value="Galectin_CRD"/>
</dbReference>
<accession>A0AAN9AI06</accession>
<dbReference type="InterPro" id="IPR013320">
    <property type="entry name" value="ConA-like_dom_sf"/>
</dbReference>
<dbReference type="Pfam" id="PF00337">
    <property type="entry name" value="Gal-bind_lectin"/>
    <property type="match status" value="1"/>
</dbReference>
<gene>
    <name evidence="5" type="ORF">V1264_021380</name>
</gene>
<sequence>MSDTTQCAVVCCNTEQGAANGKDICVCPKDAPVKGRGMMNVKGVLCYDQDPCVTGAPRCIPCPPQLSIAETTVPPAIATKIDGDQNDLLVKGKGVITITGVVYYENADQEFSIYLCDASKPQKSQNSPLIFTVKFRNGRRNADFVTLQSKANGNLQDLHAHKQKMGIKHARRFAVSFHVKPTDIEVVVNGCWKETVHRQVRMEKADYIVCQGEGLNIHRVKFEKKRWPRNDDDSDDDDNSDDEGRDDRRE</sequence>
<dbReference type="PROSITE" id="PS51304">
    <property type="entry name" value="GALECTIN"/>
    <property type="match status" value="1"/>
</dbReference>
<keyword evidence="6" id="KW-1185">Reference proteome</keyword>
<dbReference type="SUPFAM" id="SSF49899">
    <property type="entry name" value="Concanavalin A-like lectins/glucanases"/>
    <property type="match status" value="1"/>
</dbReference>
<proteinExistence type="predicted"/>
<dbReference type="GO" id="GO:0030246">
    <property type="term" value="F:carbohydrate binding"/>
    <property type="evidence" value="ECO:0007669"/>
    <property type="project" value="UniProtKB-UniRule"/>
</dbReference>
<evidence type="ECO:0000313" key="6">
    <source>
        <dbReference type="Proteomes" id="UP001374579"/>
    </source>
</evidence>
<evidence type="ECO:0000256" key="1">
    <source>
        <dbReference type="ARBA" id="ARBA00022734"/>
    </source>
</evidence>
<feature type="region of interest" description="Disordered" evidence="3">
    <location>
        <begin position="224"/>
        <end position="250"/>
    </location>
</feature>
<dbReference type="Gene3D" id="2.60.120.200">
    <property type="match status" value="1"/>
</dbReference>
<name>A0AAN9AI06_9CAEN</name>
<dbReference type="EMBL" id="JBAMIC010004070">
    <property type="protein sequence ID" value="KAK7087311.1"/>
    <property type="molecule type" value="Genomic_DNA"/>
</dbReference>
<evidence type="ECO:0000256" key="2">
    <source>
        <dbReference type="RuleBase" id="RU102079"/>
    </source>
</evidence>